<accession>A0A0U0W3U9</accession>
<evidence type="ECO:0000313" key="4">
    <source>
        <dbReference type="Proteomes" id="UP000198875"/>
    </source>
</evidence>
<name>A0A0U0W3U9_MYCBE</name>
<protein>
    <recommendedName>
        <fullName evidence="2">DUF732 domain-containing protein</fullName>
    </recommendedName>
</protein>
<dbReference type="Proteomes" id="UP000198875">
    <property type="component" value="Unassembled WGS sequence"/>
</dbReference>
<dbReference type="InterPro" id="IPR007969">
    <property type="entry name" value="DUF732"/>
</dbReference>
<feature type="domain" description="DUF732" evidence="2">
    <location>
        <begin position="33"/>
        <end position="104"/>
    </location>
</feature>
<evidence type="ECO:0000256" key="1">
    <source>
        <dbReference type="SAM" id="SignalP"/>
    </source>
</evidence>
<feature type="signal peptide" evidence="1">
    <location>
        <begin position="1"/>
        <end position="24"/>
    </location>
</feature>
<dbReference type="AlphaFoldDB" id="A0A0U0W3U9"/>
<evidence type="ECO:0000259" key="2">
    <source>
        <dbReference type="Pfam" id="PF05305"/>
    </source>
</evidence>
<dbReference type="EMBL" id="CSTD01000001">
    <property type="protein sequence ID" value="CPR06472.1"/>
    <property type="molecule type" value="Genomic_DNA"/>
</dbReference>
<evidence type="ECO:0000313" key="3">
    <source>
        <dbReference type="EMBL" id="CPR06472.1"/>
    </source>
</evidence>
<sequence length="109" mass="11080" precursor="true">MIMRALLALLGVSVAIGFAAPAYAAPPPGPDGDDAGFLAALQKVGISYASPDAAVASAKAVCTCLNNGEAGLELVHDVKSHNPGMDMENASNFAMIAAKFYCPQQLSKA</sequence>
<proteinExistence type="predicted"/>
<organism evidence="3 4">
    <name type="scientific">Mycobacterium bohemicum DSM 44277</name>
    <dbReference type="NCBI Taxonomy" id="1236609"/>
    <lineage>
        <taxon>Bacteria</taxon>
        <taxon>Bacillati</taxon>
        <taxon>Actinomycetota</taxon>
        <taxon>Actinomycetes</taxon>
        <taxon>Mycobacteriales</taxon>
        <taxon>Mycobacteriaceae</taxon>
        <taxon>Mycobacterium</taxon>
    </lineage>
</organism>
<dbReference type="Pfam" id="PF05305">
    <property type="entry name" value="DUF732"/>
    <property type="match status" value="1"/>
</dbReference>
<feature type="chain" id="PRO_5006703705" description="DUF732 domain-containing protein" evidence="1">
    <location>
        <begin position="25"/>
        <end position="109"/>
    </location>
</feature>
<gene>
    <name evidence="3" type="ORF">BN971_00781</name>
</gene>
<keyword evidence="1" id="KW-0732">Signal</keyword>
<reference evidence="3 4" key="1">
    <citation type="submission" date="2015-03" db="EMBL/GenBank/DDBJ databases">
        <authorList>
            <person name="Murphy D."/>
        </authorList>
    </citation>
    <scope>NUCLEOTIDE SEQUENCE [LARGE SCALE GENOMIC DNA]</scope>
    <source>
        <strain evidence="3 4">DSM 44277</strain>
    </source>
</reference>